<dbReference type="PATRIC" id="fig|1125718.3.peg.2645"/>
<dbReference type="Pfam" id="PF11208">
    <property type="entry name" value="DUF2992"/>
    <property type="match status" value="1"/>
</dbReference>
<evidence type="ECO:0000313" key="2">
    <source>
        <dbReference type="EMBL" id="EJF37083.1"/>
    </source>
</evidence>
<evidence type="ECO:0000256" key="1">
    <source>
        <dbReference type="SAM" id="MobiDB-lite"/>
    </source>
</evidence>
<dbReference type="eggNOG" id="ENOG502ZBVG">
    <property type="taxonomic scope" value="Bacteria"/>
</dbReference>
<reference evidence="2 3" key="1">
    <citation type="submission" date="2012-05" db="EMBL/GenBank/DDBJ databases">
        <authorList>
            <person name="Harkins D.M."/>
            <person name="Madupu R."/>
            <person name="Durkin A.S."/>
            <person name="Torralba M."/>
            <person name="Methe B."/>
            <person name="Sutton G.G."/>
            <person name="Nelson K.E."/>
        </authorList>
    </citation>
    <scope>NUCLEOTIDE SEQUENCE [LARGE SCALE GENOMIC DNA]</scope>
    <source>
        <strain evidence="2 3">F0489</strain>
    </source>
</reference>
<protein>
    <submittedName>
        <fullName evidence="2">PF11208 family protein</fullName>
    </submittedName>
</protein>
<dbReference type="InterPro" id="IPR016787">
    <property type="entry name" value="UCP021328"/>
</dbReference>
<name>J1GW00_9ACTO</name>
<gene>
    <name evidence="2" type="ORF">HMPREF1318_0897</name>
</gene>
<dbReference type="Proteomes" id="UP000002941">
    <property type="component" value="Unassembled WGS sequence"/>
</dbReference>
<dbReference type="EMBL" id="AKFT01000209">
    <property type="protein sequence ID" value="EJF37083.1"/>
    <property type="molecule type" value="Genomic_DNA"/>
</dbReference>
<accession>J1GW00</accession>
<feature type="compositionally biased region" description="Basic residues" evidence="1">
    <location>
        <begin position="169"/>
        <end position="180"/>
    </location>
</feature>
<sequence length="180" mass="18859">MPSSSSSSRLPSAPPLPTVSARFTIFFDGQFWVGVLEHSSGADGGGTAGGAADGGAVRAVRASKHVFGAEPSDMEVHAFLLAHGGDLIDSVECSTPVTAAGRTGGAGPVGPAVNPKRAARQAAKEAARSRPSTAAQAALAASRQEQSARAKQERGRRRRRQADEAWARRRERAKRRHRGR</sequence>
<dbReference type="OrthoDB" id="4570726at2"/>
<feature type="region of interest" description="Disordered" evidence="1">
    <location>
        <begin position="97"/>
        <end position="180"/>
    </location>
</feature>
<dbReference type="RefSeq" id="WP_008733573.1">
    <property type="nucleotide sequence ID" value="NZ_AKFT01000209.1"/>
</dbReference>
<keyword evidence="3" id="KW-1185">Reference proteome</keyword>
<proteinExistence type="predicted"/>
<evidence type="ECO:0000313" key="3">
    <source>
        <dbReference type="Proteomes" id="UP000002941"/>
    </source>
</evidence>
<comment type="caution">
    <text evidence="2">The sequence shown here is derived from an EMBL/GenBank/DDBJ whole genome shotgun (WGS) entry which is preliminary data.</text>
</comment>
<dbReference type="AlphaFoldDB" id="J1GW00"/>
<feature type="compositionally biased region" description="Low complexity" evidence="1">
    <location>
        <begin position="129"/>
        <end position="145"/>
    </location>
</feature>
<organism evidence="2 3">
    <name type="scientific">Actinomyces massiliensis F0489</name>
    <dbReference type="NCBI Taxonomy" id="1125718"/>
    <lineage>
        <taxon>Bacteria</taxon>
        <taxon>Bacillati</taxon>
        <taxon>Actinomycetota</taxon>
        <taxon>Actinomycetes</taxon>
        <taxon>Actinomycetales</taxon>
        <taxon>Actinomycetaceae</taxon>
        <taxon>Actinomyces</taxon>
    </lineage>
</organism>